<evidence type="ECO:0000256" key="2">
    <source>
        <dbReference type="ARBA" id="ARBA00023125"/>
    </source>
</evidence>
<feature type="domain" description="NAC" evidence="5">
    <location>
        <begin position="3"/>
        <end position="142"/>
    </location>
</feature>
<evidence type="ECO:0000259" key="5">
    <source>
        <dbReference type="PROSITE" id="PS51005"/>
    </source>
</evidence>
<protein>
    <recommendedName>
        <fullName evidence="5">NAC domain-containing protein</fullName>
    </recommendedName>
</protein>
<sequence>MDIYPCVRFAPTDEEVITFLQLRVQGIQVYNCLIMDQPLYQFHPVHLPHFNTYFMRPGEFWYFVTRPTRGPLNRIVNRNVGNHKWVKSGRKTLIREGNIVIGHKQKLAFRDNNGVSTGWQQFEFTLESEQFQPQVVSHLIYRLEDDDTIAAVDNLIDLPLEEAADDNLHFQQILNGYQQVLGM</sequence>
<dbReference type="PANTHER" id="PTHR31719">
    <property type="entry name" value="NAC TRANSCRIPTION FACTOR 56"/>
    <property type="match status" value="1"/>
</dbReference>
<evidence type="ECO:0000256" key="4">
    <source>
        <dbReference type="ARBA" id="ARBA00023242"/>
    </source>
</evidence>
<evidence type="ECO:0000313" key="7">
    <source>
        <dbReference type="Proteomes" id="UP000467841"/>
    </source>
</evidence>
<gene>
    <name evidence="6" type="ORF">MERR_LOCUS37909</name>
</gene>
<accession>A0A6D2KC71</accession>
<evidence type="ECO:0000313" key="6">
    <source>
        <dbReference type="EMBL" id="CAA7050674.1"/>
    </source>
</evidence>
<name>A0A6D2KC71_9BRAS</name>
<dbReference type="InterPro" id="IPR036093">
    <property type="entry name" value="NAC_dom_sf"/>
</dbReference>
<dbReference type="InterPro" id="IPR003441">
    <property type="entry name" value="NAC-dom"/>
</dbReference>
<dbReference type="AlphaFoldDB" id="A0A6D2KC71"/>
<dbReference type="PANTHER" id="PTHR31719:SF179">
    <property type="entry name" value="OS08G0148400 PROTEIN"/>
    <property type="match status" value="1"/>
</dbReference>
<evidence type="ECO:0000256" key="3">
    <source>
        <dbReference type="ARBA" id="ARBA00023163"/>
    </source>
</evidence>
<dbReference type="Gene3D" id="2.170.150.80">
    <property type="entry name" value="NAC domain"/>
    <property type="match status" value="1"/>
</dbReference>
<dbReference type="EMBL" id="CACVBM020001451">
    <property type="protein sequence ID" value="CAA7050674.1"/>
    <property type="molecule type" value="Genomic_DNA"/>
</dbReference>
<keyword evidence="4" id="KW-0539">Nucleus</keyword>
<dbReference type="Proteomes" id="UP000467841">
    <property type="component" value="Unassembled WGS sequence"/>
</dbReference>
<keyword evidence="2" id="KW-0238">DNA-binding</keyword>
<evidence type="ECO:0000256" key="1">
    <source>
        <dbReference type="ARBA" id="ARBA00023015"/>
    </source>
</evidence>
<dbReference type="PROSITE" id="PS51005">
    <property type="entry name" value="NAC"/>
    <property type="match status" value="1"/>
</dbReference>
<dbReference type="OrthoDB" id="10469403at2759"/>
<keyword evidence="7" id="KW-1185">Reference proteome</keyword>
<keyword evidence="3" id="KW-0804">Transcription</keyword>
<dbReference type="GO" id="GO:0003677">
    <property type="term" value="F:DNA binding"/>
    <property type="evidence" value="ECO:0007669"/>
    <property type="project" value="UniProtKB-KW"/>
</dbReference>
<proteinExistence type="predicted"/>
<keyword evidence="1" id="KW-0805">Transcription regulation</keyword>
<dbReference type="Pfam" id="PF02365">
    <property type="entry name" value="NAM"/>
    <property type="match status" value="1"/>
</dbReference>
<dbReference type="GO" id="GO:0006355">
    <property type="term" value="P:regulation of DNA-templated transcription"/>
    <property type="evidence" value="ECO:0007669"/>
    <property type="project" value="InterPro"/>
</dbReference>
<organism evidence="6 7">
    <name type="scientific">Microthlaspi erraticum</name>
    <dbReference type="NCBI Taxonomy" id="1685480"/>
    <lineage>
        <taxon>Eukaryota</taxon>
        <taxon>Viridiplantae</taxon>
        <taxon>Streptophyta</taxon>
        <taxon>Embryophyta</taxon>
        <taxon>Tracheophyta</taxon>
        <taxon>Spermatophyta</taxon>
        <taxon>Magnoliopsida</taxon>
        <taxon>eudicotyledons</taxon>
        <taxon>Gunneridae</taxon>
        <taxon>Pentapetalae</taxon>
        <taxon>rosids</taxon>
        <taxon>malvids</taxon>
        <taxon>Brassicales</taxon>
        <taxon>Brassicaceae</taxon>
        <taxon>Coluteocarpeae</taxon>
        <taxon>Microthlaspi</taxon>
    </lineage>
</organism>
<comment type="caution">
    <text evidence="6">The sequence shown here is derived from an EMBL/GenBank/DDBJ whole genome shotgun (WGS) entry which is preliminary data.</text>
</comment>
<dbReference type="SUPFAM" id="SSF101941">
    <property type="entry name" value="NAC domain"/>
    <property type="match status" value="1"/>
</dbReference>
<reference evidence="6" key="1">
    <citation type="submission" date="2020-01" db="EMBL/GenBank/DDBJ databases">
        <authorList>
            <person name="Mishra B."/>
        </authorList>
    </citation>
    <scope>NUCLEOTIDE SEQUENCE [LARGE SCALE GENOMIC DNA]</scope>
</reference>